<feature type="compositionally biased region" description="Basic and acidic residues" evidence="2">
    <location>
        <begin position="182"/>
        <end position="200"/>
    </location>
</feature>
<proteinExistence type="predicted"/>
<accession>A0A7S2WD61</accession>
<dbReference type="EMBL" id="HBHK01011349">
    <property type="protein sequence ID" value="CAD9680935.1"/>
    <property type="molecule type" value="Transcribed_RNA"/>
</dbReference>
<feature type="region of interest" description="Disordered" evidence="2">
    <location>
        <begin position="169"/>
        <end position="200"/>
    </location>
</feature>
<dbReference type="AlphaFoldDB" id="A0A7S2WD61"/>
<evidence type="ECO:0000313" key="4">
    <source>
        <dbReference type="EMBL" id="CAD9680953.1"/>
    </source>
</evidence>
<keyword evidence="1" id="KW-0539">Nucleus</keyword>
<dbReference type="GO" id="GO:0003712">
    <property type="term" value="F:transcription coregulator activity"/>
    <property type="evidence" value="ECO:0007669"/>
    <property type="project" value="InterPro"/>
</dbReference>
<dbReference type="EMBL" id="HBHK01011360">
    <property type="protein sequence ID" value="CAD9680953.1"/>
    <property type="molecule type" value="Transcribed_RNA"/>
</dbReference>
<name>A0A7S2WD61_9STRA</name>
<dbReference type="InterPro" id="IPR036529">
    <property type="entry name" value="KIX_dom_sf"/>
</dbReference>
<dbReference type="GO" id="GO:0006355">
    <property type="term" value="P:regulation of DNA-templated transcription"/>
    <property type="evidence" value="ECO:0007669"/>
    <property type="project" value="InterPro"/>
</dbReference>
<sequence>MPESHNSGALFTEISVHKARFLAVIVYKNGREGVYDMSDLPAASEAAASIQGKQQRKEEGAVGTRGKDFVGIRLGKDERDLVASRIARILRGNRPDACAKALEKIPALSRRVEASLYASAKSVEEYLDRTTLVERIKNLSKLASTRENNKRARANLDKCGRSSECLKKRCSDKTDSNGNTNEEEHRCEGAKAQEERKIEY</sequence>
<reference evidence="4" key="1">
    <citation type="submission" date="2021-01" db="EMBL/GenBank/DDBJ databases">
        <authorList>
            <person name="Corre E."/>
            <person name="Pelletier E."/>
            <person name="Niang G."/>
            <person name="Scheremetjew M."/>
            <person name="Finn R."/>
            <person name="Kale V."/>
            <person name="Holt S."/>
            <person name="Cochrane G."/>
            <person name="Meng A."/>
            <person name="Brown T."/>
            <person name="Cohen L."/>
        </authorList>
    </citation>
    <scope>NUCLEOTIDE SEQUENCE</scope>
    <source>
        <strain evidence="4">NY070348D</strain>
    </source>
</reference>
<protein>
    <submittedName>
        <fullName evidence="4">Uncharacterized protein</fullName>
    </submittedName>
</protein>
<gene>
    <name evidence="3" type="ORF">QSP1433_LOCUS7095</name>
    <name evidence="4" type="ORF">QSP1433_LOCUS7101</name>
</gene>
<dbReference type="Gene3D" id="1.10.246.20">
    <property type="entry name" value="Coactivator CBP, KIX domain"/>
    <property type="match status" value="1"/>
</dbReference>
<evidence type="ECO:0000256" key="1">
    <source>
        <dbReference type="ARBA" id="ARBA00023242"/>
    </source>
</evidence>
<organism evidence="4">
    <name type="scientific">Mucochytrium quahogii</name>
    <dbReference type="NCBI Taxonomy" id="96639"/>
    <lineage>
        <taxon>Eukaryota</taxon>
        <taxon>Sar</taxon>
        <taxon>Stramenopiles</taxon>
        <taxon>Bigyra</taxon>
        <taxon>Labyrinthulomycetes</taxon>
        <taxon>Thraustochytrida</taxon>
        <taxon>Thraustochytriidae</taxon>
        <taxon>Mucochytrium</taxon>
    </lineage>
</organism>
<evidence type="ECO:0000313" key="3">
    <source>
        <dbReference type="EMBL" id="CAD9680935.1"/>
    </source>
</evidence>
<evidence type="ECO:0000256" key="2">
    <source>
        <dbReference type="SAM" id="MobiDB-lite"/>
    </source>
</evidence>